<dbReference type="PANTHER" id="PTHR36698:SF2">
    <property type="entry name" value="MCE_MLAD DOMAIN-CONTAINING PROTEIN"/>
    <property type="match status" value="1"/>
</dbReference>
<dbReference type="EMBL" id="QXDF01000001">
    <property type="protein sequence ID" value="RIA55218.1"/>
    <property type="molecule type" value="Genomic_DNA"/>
</dbReference>
<dbReference type="AlphaFoldDB" id="A0A397Q2D4"/>
<dbReference type="PANTHER" id="PTHR36698">
    <property type="entry name" value="BLL5892 PROTEIN"/>
    <property type="match status" value="1"/>
</dbReference>
<keyword evidence="1" id="KW-0812">Transmembrane</keyword>
<evidence type="ECO:0000259" key="2">
    <source>
        <dbReference type="Pfam" id="PF02470"/>
    </source>
</evidence>
<feature type="transmembrane region" description="Helical" evidence="1">
    <location>
        <begin position="7"/>
        <end position="28"/>
    </location>
</feature>
<protein>
    <submittedName>
        <fullName evidence="3">Phospholipid/cholesterol/gamma-HCH transport system substrate-binding protein</fullName>
    </submittedName>
</protein>
<sequence length="315" mass="34493">METRASHFLIGLFVISLLGLGFAFVYWVNNSAGGANAQRYHVIFAGSVQGLGEGSAVLFNGIRVGEVDRLEIMPEDTRKVRGLISVKQTTPVRETSRAKVVQQGLAGVVALEITPGAPDSPPLRAKADEQYPTIYADVASSKSLLSAAPEALGEARALIRRLNDLVAANEKAISQTIKNVETFTATLNDHGEDVSIIMQNTRDVSERVSRMATKLETTIDKFSKYVADDEDSVVAEAQQAAQSFRQLAEKLDRSLGDRADELTVSAERGIRQFELFMRDGRRLADSLDRVVRKLEENPQQMLLGGSQVPEYEPSQ</sequence>
<proteinExistence type="predicted"/>
<name>A0A397Q2D4_9HYPH</name>
<evidence type="ECO:0000313" key="4">
    <source>
        <dbReference type="Proteomes" id="UP000266273"/>
    </source>
</evidence>
<reference evidence="3 4" key="1">
    <citation type="submission" date="2018-08" db="EMBL/GenBank/DDBJ databases">
        <title>Genomic Encyclopedia of Archaeal and Bacterial Type Strains, Phase II (KMG-II): from individual species to whole genera.</title>
        <authorList>
            <person name="Goeker M."/>
        </authorList>
    </citation>
    <scope>NUCLEOTIDE SEQUENCE [LARGE SCALE GENOMIC DNA]</scope>
    <source>
        <strain evidence="3 4">DSM 5002</strain>
    </source>
</reference>
<feature type="domain" description="Mce/MlaD" evidence="2">
    <location>
        <begin position="43"/>
        <end position="116"/>
    </location>
</feature>
<keyword evidence="1" id="KW-0472">Membrane</keyword>
<comment type="caution">
    <text evidence="3">The sequence shown here is derived from an EMBL/GenBank/DDBJ whole genome shotgun (WGS) entry which is preliminary data.</text>
</comment>
<dbReference type="RefSeq" id="WP_119060152.1">
    <property type="nucleotide sequence ID" value="NZ_QXDF01000001.1"/>
</dbReference>
<dbReference type="InterPro" id="IPR003399">
    <property type="entry name" value="Mce/MlaD"/>
</dbReference>
<gene>
    <name evidence="3" type="ORF">BXY53_0277</name>
</gene>
<dbReference type="Proteomes" id="UP000266273">
    <property type="component" value="Unassembled WGS sequence"/>
</dbReference>
<organism evidence="3 4">
    <name type="scientific">Dichotomicrobium thermohalophilum</name>
    <dbReference type="NCBI Taxonomy" id="933063"/>
    <lineage>
        <taxon>Bacteria</taxon>
        <taxon>Pseudomonadati</taxon>
        <taxon>Pseudomonadota</taxon>
        <taxon>Alphaproteobacteria</taxon>
        <taxon>Hyphomicrobiales</taxon>
        <taxon>Hyphomicrobiaceae</taxon>
        <taxon>Dichotomicrobium</taxon>
    </lineage>
</organism>
<keyword evidence="4" id="KW-1185">Reference proteome</keyword>
<dbReference type="OrthoDB" id="9808689at2"/>
<evidence type="ECO:0000256" key="1">
    <source>
        <dbReference type="SAM" id="Phobius"/>
    </source>
</evidence>
<evidence type="ECO:0000313" key="3">
    <source>
        <dbReference type="EMBL" id="RIA55218.1"/>
    </source>
</evidence>
<keyword evidence="1" id="KW-1133">Transmembrane helix</keyword>
<dbReference type="Pfam" id="PF02470">
    <property type="entry name" value="MlaD"/>
    <property type="match status" value="1"/>
</dbReference>
<accession>A0A397Q2D4</accession>